<dbReference type="Pfam" id="PF16874">
    <property type="entry name" value="Glyco_hydro_36C"/>
    <property type="match status" value="1"/>
</dbReference>
<evidence type="ECO:0000313" key="12">
    <source>
        <dbReference type="Proteomes" id="UP001174691"/>
    </source>
</evidence>
<dbReference type="PANTHER" id="PTHR43053">
    <property type="entry name" value="GLYCOSIDASE FAMILY 31"/>
    <property type="match status" value="1"/>
</dbReference>
<keyword evidence="12" id="KW-1185">Reference proteome</keyword>
<dbReference type="InterPro" id="IPR013780">
    <property type="entry name" value="Glyco_hydro_b"/>
</dbReference>
<accession>A0AA38S853</accession>
<evidence type="ECO:0000259" key="9">
    <source>
        <dbReference type="Pfam" id="PF16874"/>
    </source>
</evidence>
<dbReference type="InterPro" id="IPR002252">
    <property type="entry name" value="Glyco_hydro_36"/>
</dbReference>
<evidence type="ECO:0000256" key="5">
    <source>
        <dbReference type="PIRNR" id="PIRNR005536"/>
    </source>
</evidence>
<dbReference type="Pfam" id="PF02065">
    <property type="entry name" value="Melibiase"/>
    <property type="match status" value="1"/>
</dbReference>
<reference evidence="11" key="1">
    <citation type="submission" date="2022-07" db="EMBL/GenBank/DDBJ databases">
        <title>Fungi with potential for degradation of polypropylene.</title>
        <authorList>
            <person name="Gostincar C."/>
        </authorList>
    </citation>
    <scope>NUCLEOTIDE SEQUENCE</scope>
    <source>
        <strain evidence="11">EXF-13287</strain>
    </source>
</reference>
<feature type="binding site" evidence="7">
    <location>
        <begin position="385"/>
        <end position="386"/>
    </location>
    <ligand>
        <name>substrate</name>
    </ligand>
</feature>
<dbReference type="InterPro" id="IPR017853">
    <property type="entry name" value="GH"/>
</dbReference>
<dbReference type="InterPro" id="IPR038417">
    <property type="entry name" value="Alpga-gal_N_sf"/>
</dbReference>
<feature type="active site" description="Nucleophile" evidence="6">
    <location>
        <position position="507"/>
    </location>
</feature>
<comment type="similarity">
    <text evidence="5">Belongs to the glycosyl hydrolase.</text>
</comment>
<dbReference type="InterPro" id="IPR013785">
    <property type="entry name" value="Aldolase_TIM"/>
</dbReference>
<feature type="domain" description="Glycosyl hydrolase family 36 C-terminal" evidence="9">
    <location>
        <begin position="670"/>
        <end position="744"/>
    </location>
</feature>
<keyword evidence="3 5" id="KW-0378">Hydrolase</keyword>
<dbReference type="PANTHER" id="PTHR43053:SF3">
    <property type="entry name" value="ALPHA-GALACTOSIDASE C-RELATED"/>
    <property type="match status" value="1"/>
</dbReference>
<feature type="chain" id="PRO_5041344314" description="Alpha-galactosidase" evidence="8">
    <location>
        <begin position="27"/>
        <end position="748"/>
    </location>
</feature>
<dbReference type="Proteomes" id="UP001174691">
    <property type="component" value="Unassembled WGS sequence"/>
</dbReference>
<dbReference type="InterPro" id="IPR031705">
    <property type="entry name" value="Glyco_hydro_36_C"/>
</dbReference>
<name>A0AA38S853_9PEZI</name>
<evidence type="ECO:0000256" key="7">
    <source>
        <dbReference type="PIRSR" id="PIRSR005536-2"/>
    </source>
</evidence>
<evidence type="ECO:0000256" key="3">
    <source>
        <dbReference type="ARBA" id="ARBA00022801"/>
    </source>
</evidence>
<feature type="domain" description="Glycosyl hydrolase family 36 N-terminal" evidence="10">
    <location>
        <begin position="61"/>
        <end position="303"/>
    </location>
</feature>
<dbReference type="FunFam" id="3.20.20.70:FF:000118">
    <property type="entry name" value="Alpha-galactosidase"/>
    <property type="match status" value="1"/>
</dbReference>
<comment type="function">
    <text evidence="5">Hydrolyzes a variety of simple alpha-D-galactoside as well as more complex molecules such as oligosaccharides and polysaccharides.</text>
</comment>
<dbReference type="GO" id="GO:0016052">
    <property type="term" value="P:carbohydrate catabolic process"/>
    <property type="evidence" value="ECO:0007669"/>
    <property type="project" value="InterPro"/>
</dbReference>
<keyword evidence="4 5" id="KW-0326">Glycosidase</keyword>
<sequence length="748" mass="83015">MACVRAVRSFAWIVGLACVLNPFVAAQNSSYTTGVVVDGTSFALNGDNVSYRFHVDEDTGDLISDHFGGSVTESVPMLEPSVAGWVGLPGRVKREFPDLGRGDFRVPAVRIRQSQGYAVTDFRYKSHDVVRGKPALPGLPSTFGNDDDVTTLVVRMYDNYSSIAADLTYSIFPRLDAIVRSVNVTNQGQNNITVEKLASFSVDLPYDDYDMIELRGDWAREATKVRRRVEYGTQGFGSNTGYSSHLHNPFFSLLSPTTTESQGEAWGFSLVYTGSYAAEVERGSQGFTRAMIGFNPYDLSWNLGPGESLTSPECVAAYSEKGIGGVSRIFHRLYRNHLMKSKFAVETRPVLLNSWEGLGFDYNESRIYHLAQESAELGAKLFVLDDGWFGNEYPRVTDNAGLGDWQANKERFPNGISNLVNQVTALEAANSSSNLRFGLWFEPEMVNPNSTLYHEHPDWALHAGDYPRTLIRNQLVLNVALPEVQQFIIDALSNILSNASITYVKWDNNRGIQESPSPSIDHAYMLGLYHVFDVLTTRFPDVLWEGCASGGGRFDPGILQYFPQVWTSDDTDALMRISIQFGTSLVYPPSAMGAHVSDVPNQQTGRTIPLLFRAHVAMMGGSFGFELDPAKLAEDERALVPDIIALAERVNPIVVKGDQWRLNLPEDSNWPAALFLSENGSQGVLFYFQVRATVDQPTPYLRLQGLDPKARYTLDGNVTYSGATLMRTGVQYKFNGEYDSKVVFIEKA</sequence>
<evidence type="ECO:0000256" key="4">
    <source>
        <dbReference type="ARBA" id="ARBA00023295"/>
    </source>
</evidence>
<evidence type="ECO:0000256" key="8">
    <source>
        <dbReference type="SAM" id="SignalP"/>
    </source>
</evidence>
<dbReference type="Gene3D" id="2.60.40.1180">
    <property type="entry name" value="Golgi alpha-mannosidase II"/>
    <property type="match status" value="1"/>
</dbReference>
<dbReference type="Gene3D" id="2.70.98.60">
    <property type="entry name" value="alpha-galactosidase from lactobacil brevis"/>
    <property type="match status" value="1"/>
</dbReference>
<dbReference type="EMBL" id="JANBVN010000043">
    <property type="protein sequence ID" value="KAJ9158010.1"/>
    <property type="molecule type" value="Genomic_DNA"/>
</dbReference>
<feature type="active site" description="Proton donor" evidence="6">
    <location>
        <position position="569"/>
    </location>
</feature>
<evidence type="ECO:0000313" key="11">
    <source>
        <dbReference type="EMBL" id="KAJ9158010.1"/>
    </source>
</evidence>
<comment type="catalytic activity">
    <reaction evidence="1 5">
        <text>Hydrolysis of terminal, non-reducing alpha-D-galactose residues in alpha-D-galactosides, including galactose oligosaccharides, galactomannans and galactolipids.</text>
        <dbReference type="EC" id="3.2.1.22"/>
    </reaction>
</comment>
<feature type="binding site" evidence="7">
    <location>
        <position position="472"/>
    </location>
    <ligand>
        <name>substrate</name>
    </ligand>
</feature>
<dbReference type="PIRSF" id="PIRSF005536">
    <property type="entry name" value="Agal"/>
    <property type="match status" value="1"/>
</dbReference>
<feature type="binding site" evidence="7">
    <location>
        <position position="547"/>
    </location>
    <ligand>
        <name>substrate</name>
    </ligand>
</feature>
<dbReference type="PRINTS" id="PR00743">
    <property type="entry name" value="GLHYDRLASE36"/>
</dbReference>
<gene>
    <name evidence="11" type="ORF">NKR19_g3732</name>
</gene>
<dbReference type="CDD" id="cd14791">
    <property type="entry name" value="GH36"/>
    <property type="match status" value="1"/>
</dbReference>
<evidence type="ECO:0000256" key="1">
    <source>
        <dbReference type="ARBA" id="ARBA00001255"/>
    </source>
</evidence>
<dbReference type="InterPro" id="IPR050985">
    <property type="entry name" value="Alpha-glycosidase_related"/>
</dbReference>
<dbReference type="InterPro" id="IPR031704">
    <property type="entry name" value="Glyco_hydro_36_N"/>
</dbReference>
<proteinExistence type="inferred from homology"/>
<feature type="binding site" evidence="7">
    <location>
        <position position="569"/>
    </location>
    <ligand>
        <name>substrate</name>
    </ligand>
</feature>
<dbReference type="GO" id="GO:0004557">
    <property type="term" value="F:alpha-galactosidase activity"/>
    <property type="evidence" value="ECO:0007669"/>
    <property type="project" value="UniProtKB-UniRule"/>
</dbReference>
<dbReference type="EC" id="3.2.1.22" evidence="2 5"/>
<feature type="binding site" evidence="7">
    <location>
        <begin position="505"/>
        <end position="509"/>
    </location>
    <ligand>
        <name>substrate</name>
    </ligand>
</feature>
<evidence type="ECO:0000256" key="6">
    <source>
        <dbReference type="PIRSR" id="PIRSR005536-1"/>
    </source>
</evidence>
<organism evidence="11 12">
    <name type="scientific">Coniochaeta hoffmannii</name>
    <dbReference type="NCBI Taxonomy" id="91930"/>
    <lineage>
        <taxon>Eukaryota</taxon>
        <taxon>Fungi</taxon>
        <taxon>Dikarya</taxon>
        <taxon>Ascomycota</taxon>
        <taxon>Pezizomycotina</taxon>
        <taxon>Sordariomycetes</taxon>
        <taxon>Sordariomycetidae</taxon>
        <taxon>Coniochaetales</taxon>
        <taxon>Coniochaetaceae</taxon>
        <taxon>Coniochaeta</taxon>
    </lineage>
</organism>
<feature type="binding site" evidence="7">
    <location>
        <position position="218"/>
    </location>
    <ligand>
        <name>substrate</name>
    </ligand>
</feature>
<comment type="caution">
    <text evidence="11">The sequence shown here is derived from an EMBL/GenBank/DDBJ whole genome shotgun (WGS) entry which is preliminary data.</text>
</comment>
<dbReference type="Gene3D" id="3.20.20.70">
    <property type="entry name" value="Aldolase class I"/>
    <property type="match status" value="1"/>
</dbReference>
<dbReference type="AlphaFoldDB" id="A0AA38S853"/>
<evidence type="ECO:0000256" key="2">
    <source>
        <dbReference type="ARBA" id="ARBA00012755"/>
    </source>
</evidence>
<dbReference type="SUPFAM" id="SSF51445">
    <property type="entry name" value="(Trans)glycosidases"/>
    <property type="match status" value="1"/>
</dbReference>
<protein>
    <recommendedName>
        <fullName evidence="2 5">Alpha-galactosidase</fullName>
        <ecNumber evidence="2 5">3.2.1.22</ecNumber>
    </recommendedName>
</protein>
<keyword evidence="8" id="KW-0732">Signal</keyword>
<feature type="signal peptide" evidence="8">
    <location>
        <begin position="1"/>
        <end position="26"/>
    </location>
</feature>
<dbReference type="Pfam" id="PF16875">
    <property type="entry name" value="Glyco_hydro_36N"/>
    <property type="match status" value="1"/>
</dbReference>
<evidence type="ECO:0000259" key="10">
    <source>
        <dbReference type="Pfam" id="PF16875"/>
    </source>
</evidence>